<keyword evidence="3" id="KW-0805">Transcription regulation</keyword>
<comment type="caution">
    <text evidence="10">The sequence shown here is derived from an EMBL/GenBank/DDBJ whole genome shotgun (WGS) entry which is preliminary data.</text>
</comment>
<proteinExistence type="predicted"/>
<sequence>MKILIIEDEKALSDAVVNYLTAEDYLCEAAYDYETAVEKTELYDYDCVLVDINLPGGSGLDIIRLVKKRKKSMGIIIISARNSLDDKIEGLDIGADHYLTKPFHLAELNAQLKSIHRRINFDGNNQIIINEIKILPDAHQVFVHDNLLKLTKKEYELMQFFAANKNKVITKTGLAEHLWGDYMEVADSYDFIYGHIKNLRKKLLANGCRDYIQTIYGVGYKFDTSIGN</sequence>
<evidence type="ECO:0000313" key="10">
    <source>
        <dbReference type="EMBL" id="RIJ46168.1"/>
    </source>
</evidence>
<feature type="domain" description="Response regulatory" evidence="8">
    <location>
        <begin position="2"/>
        <end position="116"/>
    </location>
</feature>
<dbReference type="RefSeq" id="WP_119439674.1">
    <property type="nucleotide sequence ID" value="NZ_QWGR01000016.1"/>
</dbReference>
<dbReference type="Gene3D" id="6.10.250.690">
    <property type="match status" value="1"/>
</dbReference>
<keyword evidence="2" id="KW-0902">Two-component regulatory system</keyword>
<dbReference type="Proteomes" id="UP000265926">
    <property type="component" value="Unassembled WGS sequence"/>
</dbReference>
<evidence type="ECO:0000256" key="6">
    <source>
        <dbReference type="PROSITE-ProRule" id="PRU00169"/>
    </source>
</evidence>
<feature type="domain" description="OmpR/PhoB-type" evidence="9">
    <location>
        <begin position="124"/>
        <end position="224"/>
    </location>
</feature>
<dbReference type="PROSITE" id="PS51755">
    <property type="entry name" value="OMPR_PHOB"/>
    <property type="match status" value="1"/>
</dbReference>
<dbReference type="EMBL" id="QWGR01000016">
    <property type="protein sequence ID" value="RIJ46168.1"/>
    <property type="molecule type" value="Genomic_DNA"/>
</dbReference>
<dbReference type="PROSITE" id="PS50110">
    <property type="entry name" value="RESPONSE_REGULATORY"/>
    <property type="match status" value="1"/>
</dbReference>
<dbReference type="Gene3D" id="3.40.50.2300">
    <property type="match status" value="1"/>
</dbReference>
<dbReference type="GO" id="GO:0006355">
    <property type="term" value="P:regulation of DNA-templated transcription"/>
    <property type="evidence" value="ECO:0007669"/>
    <property type="project" value="InterPro"/>
</dbReference>
<dbReference type="OrthoDB" id="9790442at2"/>
<reference evidence="10 11" key="1">
    <citation type="submission" date="2018-08" db="EMBL/GenBank/DDBJ databases">
        <title>Pallidiluteibacterium maritimus gen. nov., sp. nov., isolated from coastal sediment.</title>
        <authorList>
            <person name="Zhou L.Y."/>
        </authorList>
    </citation>
    <scope>NUCLEOTIDE SEQUENCE [LARGE SCALE GENOMIC DNA]</scope>
    <source>
        <strain evidence="10 11">XSD2</strain>
    </source>
</reference>
<feature type="DNA-binding region" description="OmpR/PhoB-type" evidence="7">
    <location>
        <begin position="124"/>
        <end position="224"/>
    </location>
</feature>
<dbReference type="GO" id="GO:0032993">
    <property type="term" value="C:protein-DNA complex"/>
    <property type="evidence" value="ECO:0007669"/>
    <property type="project" value="TreeGrafter"/>
</dbReference>
<name>A0A399SS97_9BACT</name>
<dbReference type="Gene3D" id="1.10.10.10">
    <property type="entry name" value="Winged helix-like DNA-binding domain superfamily/Winged helix DNA-binding domain"/>
    <property type="match status" value="1"/>
</dbReference>
<dbReference type="Pfam" id="PF00486">
    <property type="entry name" value="Trans_reg_C"/>
    <property type="match status" value="1"/>
</dbReference>
<dbReference type="CDD" id="cd00383">
    <property type="entry name" value="trans_reg_C"/>
    <property type="match status" value="1"/>
</dbReference>
<accession>A0A399SS97</accession>
<dbReference type="GO" id="GO:0000976">
    <property type="term" value="F:transcription cis-regulatory region binding"/>
    <property type="evidence" value="ECO:0007669"/>
    <property type="project" value="TreeGrafter"/>
</dbReference>
<organism evidence="10 11">
    <name type="scientific">Maribellus luteus</name>
    <dbReference type="NCBI Taxonomy" id="2305463"/>
    <lineage>
        <taxon>Bacteria</taxon>
        <taxon>Pseudomonadati</taxon>
        <taxon>Bacteroidota</taxon>
        <taxon>Bacteroidia</taxon>
        <taxon>Marinilabiliales</taxon>
        <taxon>Prolixibacteraceae</taxon>
        <taxon>Maribellus</taxon>
    </lineage>
</organism>
<evidence type="ECO:0000256" key="7">
    <source>
        <dbReference type="PROSITE-ProRule" id="PRU01091"/>
    </source>
</evidence>
<evidence type="ECO:0000256" key="4">
    <source>
        <dbReference type="ARBA" id="ARBA00023125"/>
    </source>
</evidence>
<dbReference type="InterPro" id="IPR036388">
    <property type="entry name" value="WH-like_DNA-bd_sf"/>
</dbReference>
<evidence type="ECO:0000256" key="1">
    <source>
        <dbReference type="ARBA" id="ARBA00022553"/>
    </source>
</evidence>
<dbReference type="PANTHER" id="PTHR48111">
    <property type="entry name" value="REGULATOR OF RPOS"/>
    <property type="match status" value="1"/>
</dbReference>
<dbReference type="InterPro" id="IPR039420">
    <property type="entry name" value="WalR-like"/>
</dbReference>
<dbReference type="InterPro" id="IPR011006">
    <property type="entry name" value="CheY-like_superfamily"/>
</dbReference>
<dbReference type="SMART" id="SM00448">
    <property type="entry name" value="REC"/>
    <property type="match status" value="1"/>
</dbReference>
<evidence type="ECO:0000259" key="9">
    <source>
        <dbReference type="PROSITE" id="PS51755"/>
    </source>
</evidence>
<dbReference type="InterPro" id="IPR001789">
    <property type="entry name" value="Sig_transdc_resp-reg_receiver"/>
</dbReference>
<evidence type="ECO:0000256" key="5">
    <source>
        <dbReference type="ARBA" id="ARBA00023163"/>
    </source>
</evidence>
<evidence type="ECO:0000256" key="3">
    <source>
        <dbReference type="ARBA" id="ARBA00023015"/>
    </source>
</evidence>
<dbReference type="SMART" id="SM00862">
    <property type="entry name" value="Trans_reg_C"/>
    <property type="match status" value="1"/>
</dbReference>
<dbReference type="AlphaFoldDB" id="A0A399SS97"/>
<dbReference type="GO" id="GO:0005829">
    <property type="term" value="C:cytosol"/>
    <property type="evidence" value="ECO:0007669"/>
    <property type="project" value="TreeGrafter"/>
</dbReference>
<dbReference type="InterPro" id="IPR001867">
    <property type="entry name" value="OmpR/PhoB-type_DNA-bd"/>
</dbReference>
<evidence type="ECO:0000259" key="8">
    <source>
        <dbReference type="PROSITE" id="PS50110"/>
    </source>
</evidence>
<feature type="modified residue" description="4-aspartylphosphate" evidence="6">
    <location>
        <position position="51"/>
    </location>
</feature>
<keyword evidence="1 6" id="KW-0597">Phosphoprotein</keyword>
<dbReference type="GO" id="GO:0000156">
    <property type="term" value="F:phosphorelay response regulator activity"/>
    <property type="evidence" value="ECO:0007669"/>
    <property type="project" value="TreeGrafter"/>
</dbReference>
<keyword evidence="11" id="KW-1185">Reference proteome</keyword>
<evidence type="ECO:0000256" key="2">
    <source>
        <dbReference type="ARBA" id="ARBA00023012"/>
    </source>
</evidence>
<dbReference type="SUPFAM" id="SSF52172">
    <property type="entry name" value="CheY-like"/>
    <property type="match status" value="1"/>
</dbReference>
<dbReference type="Pfam" id="PF00072">
    <property type="entry name" value="Response_reg"/>
    <property type="match status" value="1"/>
</dbReference>
<evidence type="ECO:0000313" key="11">
    <source>
        <dbReference type="Proteomes" id="UP000265926"/>
    </source>
</evidence>
<gene>
    <name evidence="10" type="ORF">D1614_19545</name>
</gene>
<dbReference type="PANTHER" id="PTHR48111:SF22">
    <property type="entry name" value="REGULATOR OF RPOS"/>
    <property type="match status" value="1"/>
</dbReference>
<protein>
    <submittedName>
        <fullName evidence="10">DNA-binding response regulator</fullName>
    </submittedName>
</protein>
<keyword evidence="5" id="KW-0804">Transcription</keyword>
<keyword evidence="4 7" id="KW-0238">DNA-binding</keyword>